<proteinExistence type="predicted"/>
<dbReference type="Proteomes" id="UP000324222">
    <property type="component" value="Unassembled WGS sequence"/>
</dbReference>
<dbReference type="EMBL" id="VSRR010045440">
    <property type="protein sequence ID" value="MPC77270.1"/>
    <property type="molecule type" value="Genomic_DNA"/>
</dbReference>
<dbReference type="AlphaFoldDB" id="A0A5B7HXR6"/>
<reference evidence="2 3" key="1">
    <citation type="submission" date="2019-05" db="EMBL/GenBank/DDBJ databases">
        <title>Another draft genome of Portunus trituberculatus and its Hox gene families provides insights of decapod evolution.</title>
        <authorList>
            <person name="Jeong J.-H."/>
            <person name="Song I."/>
            <person name="Kim S."/>
            <person name="Choi T."/>
            <person name="Kim D."/>
            <person name="Ryu S."/>
            <person name="Kim W."/>
        </authorList>
    </citation>
    <scope>NUCLEOTIDE SEQUENCE [LARGE SCALE GENOMIC DNA]</scope>
    <source>
        <tissue evidence="2">Muscle</tissue>
    </source>
</reference>
<evidence type="ECO:0000313" key="3">
    <source>
        <dbReference type="Proteomes" id="UP000324222"/>
    </source>
</evidence>
<sequence length="63" mass="7199">MNGFIAGEYCNLSQQLMPGHPRLHIERRRWLGAWSDFLIDPQPLQQHSGLSCHPPPHRPEGGM</sequence>
<evidence type="ECO:0000313" key="2">
    <source>
        <dbReference type="EMBL" id="MPC77270.1"/>
    </source>
</evidence>
<name>A0A5B7HXR6_PORTR</name>
<organism evidence="2 3">
    <name type="scientific">Portunus trituberculatus</name>
    <name type="common">Swimming crab</name>
    <name type="synonym">Neptunus trituberculatus</name>
    <dbReference type="NCBI Taxonomy" id="210409"/>
    <lineage>
        <taxon>Eukaryota</taxon>
        <taxon>Metazoa</taxon>
        <taxon>Ecdysozoa</taxon>
        <taxon>Arthropoda</taxon>
        <taxon>Crustacea</taxon>
        <taxon>Multicrustacea</taxon>
        <taxon>Malacostraca</taxon>
        <taxon>Eumalacostraca</taxon>
        <taxon>Eucarida</taxon>
        <taxon>Decapoda</taxon>
        <taxon>Pleocyemata</taxon>
        <taxon>Brachyura</taxon>
        <taxon>Eubrachyura</taxon>
        <taxon>Portunoidea</taxon>
        <taxon>Portunidae</taxon>
        <taxon>Portuninae</taxon>
        <taxon>Portunus</taxon>
    </lineage>
</organism>
<feature type="region of interest" description="Disordered" evidence="1">
    <location>
        <begin position="44"/>
        <end position="63"/>
    </location>
</feature>
<keyword evidence="3" id="KW-1185">Reference proteome</keyword>
<protein>
    <submittedName>
        <fullName evidence="2">Uncharacterized protein</fullName>
    </submittedName>
</protein>
<accession>A0A5B7HXR6</accession>
<comment type="caution">
    <text evidence="2">The sequence shown here is derived from an EMBL/GenBank/DDBJ whole genome shotgun (WGS) entry which is preliminary data.</text>
</comment>
<evidence type="ECO:0000256" key="1">
    <source>
        <dbReference type="SAM" id="MobiDB-lite"/>
    </source>
</evidence>
<gene>
    <name evidence="2" type="ORF">E2C01_071721</name>
</gene>